<keyword evidence="2" id="KW-1185">Reference proteome</keyword>
<dbReference type="Proteomes" id="UP000646579">
    <property type="component" value="Unassembled WGS sequence"/>
</dbReference>
<dbReference type="RefSeq" id="WP_189427384.1">
    <property type="nucleotide sequence ID" value="NZ_BMZE01000006.1"/>
</dbReference>
<organism evidence="1 2">
    <name type="scientific">Devosia pacifica</name>
    <dbReference type="NCBI Taxonomy" id="1335967"/>
    <lineage>
        <taxon>Bacteria</taxon>
        <taxon>Pseudomonadati</taxon>
        <taxon>Pseudomonadota</taxon>
        <taxon>Alphaproteobacteria</taxon>
        <taxon>Hyphomicrobiales</taxon>
        <taxon>Devosiaceae</taxon>
        <taxon>Devosia</taxon>
    </lineage>
</organism>
<dbReference type="AlphaFoldDB" id="A0A918VZT1"/>
<accession>A0A918VZT1</accession>
<dbReference type="SUPFAM" id="SSF52141">
    <property type="entry name" value="Uracil-DNA glycosylase-like"/>
    <property type="match status" value="1"/>
</dbReference>
<reference evidence="1" key="1">
    <citation type="journal article" date="2014" name="Int. J. Syst. Evol. Microbiol.">
        <title>Complete genome sequence of Corynebacterium casei LMG S-19264T (=DSM 44701T), isolated from a smear-ripened cheese.</title>
        <authorList>
            <consortium name="US DOE Joint Genome Institute (JGI-PGF)"/>
            <person name="Walter F."/>
            <person name="Albersmeier A."/>
            <person name="Kalinowski J."/>
            <person name="Ruckert C."/>
        </authorList>
    </citation>
    <scope>NUCLEOTIDE SEQUENCE</scope>
    <source>
        <strain evidence="1">KCTC 32437</strain>
    </source>
</reference>
<evidence type="ECO:0000313" key="2">
    <source>
        <dbReference type="Proteomes" id="UP000646579"/>
    </source>
</evidence>
<dbReference type="EMBL" id="BMZE01000006">
    <property type="protein sequence ID" value="GHA38539.1"/>
    <property type="molecule type" value="Genomic_DNA"/>
</dbReference>
<protein>
    <submittedName>
        <fullName evidence="1">Uracil-DNA glycosylase</fullName>
    </submittedName>
</protein>
<dbReference type="Gene3D" id="3.40.470.10">
    <property type="entry name" value="Uracil-DNA glycosylase-like domain"/>
    <property type="match status" value="1"/>
</dbReference>
<evidence type="ECO:0000313" key="1">
    <source>
        <dbReference type="EMBL" id="GHA38539.1"/>
    </source>
</evidence>
<sequence>MSDYPRNAAEFVELVTGLRFEDAFNPYSDLCSDFDRPDAAQIRRHNLEMVLDAAIDRGVESIWVARDLGYRGGRRTGLALTDEAHLAAHADLLGTPPLSRSTNGPMVAERTATVIWQMLIAIRQPVFLWNVFPLHPHVAGDPMSNRCHTRSERLASRHVMVGLIHLLAPRRVLAIGRDAQLALEDLGVTAEKVRHPSYGGQTEFIEGVSAHYGLGLMDKHETLPLFA</sequence>
<comment type="caution">
    <text evidence="1">The sequence shown here is derived from an EMBL/GenBank/DDBJ whole genome shotgun (WGS) entry which is preliminary data.</text>
</comment>
<proteinExistence type="predicted"/>
<reference evidence="1" key="2">
    <citation type="submission" date="2020-09" db="EMBL/GenBank/DDBJ databases">
        <authorList>
            <person name="Sun Q."/>
            <person name="Kim S."/>
        </authorList>
    </citation>
    <scope>NUCLEOTIDE SEQUENCE</scope>
    <source>
        <strain evidence="1">KCTC 32437</strain>
    </source>
</reference>
<dbReference type="CDD" id="cd10035">
    <property type="entry name" value="UDG_like"/>
    <property type="match status" value="1"/>
</dbReference>
<name>A0A918VZT1_9HYPH</name>
<dbReference type="InterPro" id="IPR036895">
    <property type="entry name" value="Uracil-DNA_glycosylase-like_sf"/>
</dbReference>
<gene>
    <name evidence="1" type="ORF">GCM10007989_37850</name>
</gene>